<dbReference type="Pfam" id="PF09273">
    <property type="entry name" value="Rubis-subs-bind"/>
    <property type="match status" value="1"/>
</dbReference>
<dbReference type="Gene3D" id="3.90.1410.10">
    <property type="entry name" value="set domain protein methyltransferase, domain 1"/>
    <property type="match status" value="1"/>
</dbReference>
<dbReference type="InterPro" id="IPR015353">
    <property type="entry name" value="Rubisco_LSMT_subst-bd"/>
</dbReference>
<keyword evidence="1" id="KW-0489">Methyltransferase</keyword>
<dbReference type="OrthoDB" id="341421at2759"/>
<feature type="region of interest" description="Disordered" evidence="4">
    <location>
        <begin position="82"/>
        <end position="102"/>
    </location>
</feature>
<evidence type="ECO:0000256" key="4">
    <source>
        <dbReference type="SAM" id="MobiDB-lite"/>
    </source>
</evidence>
<evidence type="ECO:0000256" key="2">
    <source>
        <dbReference type="ARBA" id="ARBA00022679"/>
    </source>
</evidence>
<dbReference type="GO" id="GO:0005634">
    <property type="term" value="C:nucleus"/>
    <property type="evidence" value="ECO:0007669"/>
    <property type="project" value="UniProtKB-SubCell"/>
</dbReference>
<dbReference type="SUPFAM" id="SSF81822">
    <property type="entry name" value="RuBisCo LSMT C-terminal, substrate-binding domain"/>
    <property type="match status" value="1"/>
</dbReference>
<dbReference type="PANTHER" id="PTHR13271">
    <property type="entry name" value="UNCHARACTERIZED PUTATIVE METHYLTRANSFERASE"/>
    <property type="match status" value="1"/>
</dbReference>
<reference evidence="6" key="1">
    <citation type="journal article" date="2021" name="Nat. Commun.">
        <title>Genetic determinants of endophytism in the Arabidopsis root mycobiome.</title>
        <authorList>
            <person name="Mesny F."/>
            <person name="Miyauchi S."/>
            <person name="Thiergart T."/>
            <person name="Pickel B."/>
            <person name="Atanasova L."/>
            <person name="Karlsson M."/>
            <person name="Huettel B."/>
            <person name="Barry K.W."/>
            <person name="Haridas S."/>
            <person name="Chen C."/>
            <person name="Bauer D."/>
            <person name="Andreopoulos W."/>
            <person name="Pangilinan J."/>
            <person name="LaButti K."/>
            <person name="Riley R."/>
            <person name="Lipzen A."/>
            <person name="Clum A."/>
            <person name="Drula E."/>
            <person name="Henrissat B."/>
            <person name="Kohler A."/>
            <person name="Grigoriev I.V."/>
            <person name="Martin F.M."/>
            <person name="Hacquard S."/>
        </authorList>
    </citation>
    <scope>NUCLEOTIDE SEQUENCE</scope>
    <source>
        <strain evidence="6">MPI-CAGE-CH-0230</strain>
    </source>
</reference>
<dbReference type="AlphaFoldDB" id="A0A9P8YAJ3"/>
<dbReference type="GeneID" id="70179353"/>
<evidence type="ECO:0000256" key="1">
    <source>
        <dbReference type="ARBA" id="ARBA00022603"/>
    </source>
</evidence>
<dbReference type="Proteomes" id="UP000756346">
    <property type="component" value="Unassembled WGS sequence"/>
</dbReference>
<dbReference type="Gene3D" id="3.90.1420.10">
    <property type="entry name" value="Rubisco LSMT, substrate-binding domain"/>
    <property type="match status" value="1"/>
</dbReference>
<dbReference type="Pfam" id="PF00856">
    <property type="entry name" value="SET"/>
    <property type="match status" value="1"/>
</dbReference>
<dbReference type="RefSeq" id="XP_046014448.1">
    <property type="nucleotide sequence ID" value="XM_046149807.1"/>
</dbReference>
<dbReference type="GO" id="GO:0016279">
    <property type="term" value="F:protein-lysine N-methyltransferase activity"/>
    <property type="evidence" value="ECO:0007669"/>
    <property type="project" value="UniProtKB-UniRule"/>
</dbReference>
<dbReference type="PROSITE" id="PS50280">
    <property type="entry name" value="SET"/>
    <property type="match status" value="1"/>
</dbReference>
<gene>
    <name evidence="6" type="ORF">B0I36DRAFT_241003</name>
</gene>
<evidence type="ECO:0000256" key="3">
    <source>
        <dbReference type="ARBA" id="ARBA00022691"/>
    </source>
</evidence>
<feature type="region of interest" description="Disordered" evidence="4">
    <location>
        <begin position="463"/>
        <end position="483"/>
    </location>
</feature>
<dbReference type="PANTHER" id="PTHR13271:SF34">
    <property type="entry name" value="N-LYSINE METHYLTRANSFERASE SETD6"/>
    <property type="match status" value="1"/>
</dbReference>
<evidence type="ECO:0000313" key="7">
    <source>
        <dbReference type="Proteomes" id="UP000756346"/>
    </source>
</evidence>
<comment type="caution">
    <text evidence="6">The sequence shown here is derived from an EMBL/GenBank/DDBJ whole genome shotgun (WGS) entry which is preliminary data.</text>
</comment>
<evidence type="ECO:0000259" key="5">
    <source>
        <dbReference type="PROSITE" id="PS50280"/>
    </source>
</evidence>
<feature type="compositionally biased region" description="Acidic residues" evidence="4">
    <location>
        <begin position="87"/>
        <end position="99"/>
    </location>
</feature>
<dbReference type="FunFam" id="3.90.1410.10:FF:000007">
    <property type="entry name" value="Ribosomal lysine N-methyltransferase 4"/>
    <property type="match status" value="1"/>
</dbReference>
<proteinExistence type="predicted"/>
<feature type="domain" description="SET" evidence="5">
    <location>
        <begin position="27"/>
        <end position="285"/>
    </location>
</feature>
<dbReference type="InterPro" id="IPR046341">
    <property type="entry name" value="SET_dom_sf"/>
</dbReference>
<dbReference type="GO" id="GO:0032259">
    <property type="term" value="P:methylation"/>
    <property type="evidence" value="ECO:0007669"/>
    <property type="project" value="UniProtKB-KW"/>
</dbReference>
<keyword evidence="2" id="KW-0808">Transferase</keyword>
<dbReference type="SUPFAM" id="SSF82199">
    <property type="entry name" value="SET domain"/>
    <property type="match status" value="1"/>
</dbReference>
<dbReference type="InterPro" id="IPR001214">
    <property type="entry name" value="SET_dom"/>
</dbReference>
<evidence type="ECO:0000313" key="6">
    <source>
        <dbReference type="EMBL" id="KAH7033616.1"/>
    </source>
</evidence>
<protein>
    <submittedName>
        <fullName evidence="6">SET domain-containing protein</fullName>
    </submittedName>
</protein>
<dbReference type="InterPro" id="IPR036464">
    <property type="entry name" value="Rubisco_LSMT_subst-bd_sf"/>
</dbReference>
<dbReference type="InterPro" id="IPR050600">
    <property type="entry name" value="SETD3_SETD6_MTase"/>
</dbReference>
<dbReference type="EMBL" id="JAGTJQ010000004">
    <property type="protein sequence ID" value="KAH7033616.1"/>
    <property type="molecule type" value="Genomic_DNA"/>
</dbReference>
<keyword evidence="7" id="KW-1185">Reference proteome</keyword>
<name>A0A9P8YAJ3_9PEZI</name>
<organism evidence="6 7">
    <name type="scientific">Microdochium trichocladiopsis</name>
    <dbReference type="NCBI Taxonomy" id="1682393"/>
    <lineage>
        <taxon>Eukaryota</taxon>
        <taxon>Fungi</taxon>
        <taxon>Dikarya</taxon>
        <taxon>Ascomycota</taxon>
        <taxon>Pezizomycotina</taxon>
        <taxon>Sordariomycetes</taxon>
        <taxon>Xylariomycetidae</taxon>
        <taxon>Xylariales</taxon>
        <taxon>Microdochiaceae</taxon>
        <taxon>Microdochium</taxon>
    </lineage>
</organism>
<sequence length="483" mass="54450">MADTSFDDKTRAFLSWFKALPGATFQPAIEIQDLRSRNAGRGIVATQDIPEDTVLFSIPRDAIINVLTSDLPKKIPAVFEESTTGLEDADNEADEEADETSTAPDSWVSLILILLYEFLQGDKSKWKPYLDVLPQSFDTLMFWSSKELDELQASAISAKVGRDEAENMFRARVFPVIEQHAHIFYPEGAARLTEDELLLLAHKVGSTIMAYAFDLEKDEEDEEAEEEDEWVEDKEGKIMMGMVPMADILNADAKPNAHINHGEDALTATSLRPIPAGTEILNYYGPLGNGELLRRYGYVTETHSRHDVVEIPWSLVESVLKDVLGLDDAAYGKAINDIEEEELDDTFILERDLEEPDDKGEISTDATMKHLPADIQEQIATVLKAIRKQHPDLIPDKQKRDEFLFTILHRTFELRLAQYPTPIAEDEATLTSNVLSGRQQMANVVRWGEKVLLREAIRLAQQKKDSLVPNGQKSEPSSKRQRR</sequence>
<accession>A0A9P8YAJ3</accession>
<keyword evidence="3" id="KW-0949">S-adenosyl-L-methionine</keyword>